<dbReference type="InterPro" id="IPR003593">
    <property type="entry name" value="AAA+_ATPase"/>
</dbReference>
<dbReference type="GO" id="GO:0051013">
    <property type="term" value="P:microtubule severing"/>
    <property type="evidence" value="ECO:0007669"/>
    <property type="project" value="UniProtKB-ARBA"/>
</dbReference>
<dbReference type="Pfam" id="PF09336">
    <property type="entry name" value="Vps4_C"/>
    <property type="match status" value="1"/>
</dbReference>
<dbReference type="Pfam" id="PF00004">
    <property type="entry name" value="AAA"/>
    <property type="match status" value="1"/>
</dbReference>
<protein>
    <recommendedName>
        <fullName evidence="5">AAA+ ATPase domain-containing protein</fullName>
    </recommendedName>
</protein>
<evidence type="ECO:0000256" key="3">
    <source>
        <dbReference type="ARBA" id="ARBA00022840"/>
    </source>
</evidence>
<dbReference type="GO" id="GO:0005524">
    <property type="term" value="F:ATP binding"/>
    <property type="evidence" value="ECO:0007669"/>
    <property type="project" value="UniProtKB-KW"/>
</dbReference>
<dbReference type="GO" id="GO:0005694">
    <property type="term" value="C:chromosome"/>
    <property type="evidence" value="ECO:0007669"/>
    <property type="project" value="UniProtKB-ARBA"/>
</dbReference>
<dbReference type="InterPro" id="IPR003960">
    <property type="entry name" value="ATPase_AAA_CS"/>
</dbReference>
<dbReference type="SMART" id="SM00382">
    <property type="entry name" value="AAA"/>
    <property type="match status" value="1"/>
</dbReference>
<dbReference type="GO" id="GO:0000070">
    <property type="term" value="P:mitotic sister chromatid segregation"/>
    <property type="evidence" value="ECO:0007669"/>
    <property type="project" value="UniProtKB-ARBA"/>
</dbReference>
<dbReference type="EMBL" id="CADCXW020000003">
    <property type="protein sequence ID" value="CAD1536047.1"/>
    <property type="molecule type" value="Genomic_DNA"/>
</dbReference>
<dbReference type="PROSITE" id="PS00674">
    <property type="entry name" value="AAA"/>
    <property type="match status" value="1"/>
</dbReference>
<dbReference type="GO" id="GO:0005813">
    <property type="term" value="C:centrosome"/>
    <property type="evidence" value="ECO:0007669"/>
    <property type="project" value="UniProtKB-ARBA"/>
</dbReference>
<dbReference type="InterPro" id="IPR015415">
    <property type="entry name" value="Spast_Vps4_C"/>
</dbReference>
<dbReference type="Pfam" id="PF17862">
    <property type="entry name" value="AAA_lid_3"/>
    <property type="match status" value="1"/>
</dbReference>
<sequence length="511" mass="57672">MTIFDEKLTQCTALLLEEEEIRQRDETIQLKSGLSGTKNVLLDFAQPLHCNNDKVPFCNDKLPSIFSTREVHKIVSSYFHTVTEKITSSKSEYMPQQRPEKQATKLFANAGRTGEPFNQSDEKFIDSSELESSKKSSNVFRSARVIIQDTNVKNQNGKDNCSNRSRKTVNGQFVCPIKRENKQTKDEEGIVIRGDGSCKSNNSLEDEKLKNIDERMIELIKNEIMESGAKVEWDEVAGLTQVKKIIKEIVVYPMLRPDIFTGLRRPPKGILLFGPPGTGKTLIGKCIASQSNSTFFSISASSLTSKWVGEGEKMVRALFAVASLYQPSVVFIDEIDSLLTQRSEGEHESSRRIKTEFLIQLDGATTGEEDRILIIGATNRPQELDEAARRRFVKRLYIPLPESDARKQIVENLLKHERHKLTQQDIAHIAQQTNNYSGADMANLCKEASMEPIRSISFDQLENIHKNDVRSVTLEDFQQAIKSVRPSVSQSDLTQYITWDQTYGSGIHSSS</sequence>
<comment type="similarity">
    <text evidence="1 4">Belongs to the AAA ATPase family.</text>
</comment>
<name>A0A6V7IA90_9HYME</name>
<dbReference type="InterPro" id="IPR003959">
    <property type="entry name" value="ATPase_AAA_core"/>
</dbReference>
<dbReference type="Gene3D" id="1.10.8.60">
    <property type="match status" value="1"/>
</dbReference>
<dbReference type="PANTHER" id="PTHR23074">
    <property type="entry name" value="AAA DOMAIN-CONTAINING"/>
    <property type="match status" value="1"/>
</dbReference>
<evidence type="ECO:0000256" key="1">
    <source>
        <dbReference type="ARBA" id="ARBA00006914"/>
    </source>
</evidence>
<dbReference type="FunFam" id="1.10.8.60:FF:000022">
    <property type="entry name" value="Fidgetin like 1"/>
    <property type="match status" value="1"/>
</dbReference>
<dbReference type="SUPFAM" id="SSF52540">
    <property type="entry name" value="P-loop containing nucleoside triphosphate hydrolases"/>
    <property type="match status" value="1"/>
</dbReference>
<reference evidence="6" key="1">
    <citation type="submission" date="2020-07" db="EMBL/GenBank/DDBJ databases">
        <authorList>
            <person name="Ferguson B K."/>
        </authorList>
    </citation>
    <scope>NUCLEOTIDE SEQUENCE</scope>
    <source>
        <strain evidence="6">L06</strain>
    </source>
</reference>
<dbReference type="FunFam" id="3.40.50.300:FF:000093">
    <property type="entry name" value="Fidgetin-like 1"/>
    <property type="match status" value="1"/>
</dbReference>
<evidence type="ECO:0000313" key="6">
    <source>
        <dbReference type="EMBL" id="CAD1536047.1"/>
    </source>
</evidence>
<evidence type="ECO:0000256" key="2">
    <source>
        <dbReference type="ARBA" id="ARBA00022741"/>
    </source>
</evidence>
<dbReference type="InterPro" id="IPR027417">
    <property type="entry name" value="P-loop_NTPase"/>
</dbReference>
<dbReference type="GO" id="GO:0031114">
    <property type="term" value="P:regulation of microtubule depolymerization"/>
    <property type="evidence" value="ECO:0007669"/>
    <property type="project" value="UniProtKB-ARBA"/>
</dbReference>
<dbReference type="InterPro" id="IPR050304">
    <property type="entry name" value="MT-severing_AAA_ATPase"/>
</dbReference>
<dbReference type="AlphaFoldDB" id="A0A6V7IA90"/>
<proteinExistence type="inferred from homology"/>
<evidence type="ECO:0000259" key="5">
    <source>
        <dbReference type="SMART" id="SM00382"/>
    </source>
</evidence>
<keyword evidence="2 4" id="KW-0547">Nucleotide-binding</keyword>
<dbReference type="PANTHER" id="PTHR23074:SF17">
    <property type="entry name" value="FIDGETIN-LIKE PROTEIN 1"/>
    <property type="match status" value="1"/>
</dbReference>
<organism evidence="6">
    <name type="scientific">Bracon brevicornis</name>
    <dbReference type="NCBI Taxonomy" id="1563983"/>
    <lineage>
        <taxon>Eukaryota</taxon>
        <taxon>Metazoa</taxon>
        <taxon>Ecdysozoa</taxon>
        <taxon>Arthropoda</taxon>
        <taxon>Hexapoda</taxon>
        <taxon>Insecta</taxon>
        <taxon>Pterygota</taxon>
        <taxon>Neoptera</taxon>
        <taxon>Endopterygota</taxon>
        <taxon>Hymenoptera</taxon>
        <taxon>Apocrita</taxon>
        <taxon>Ichneumonoidea</taxon>
        <taxon>Braconidae</taxon>
        <taxon>Braconinae</taxon>
        <taxon>Bracon</taxon>
    </lineage>
</organism>
<feature type="domain" description="AAA+ ATPase" evidence="5">
    <location>
        <begin position="266"/>
        <end position="402"/>
    </location>
</feature>
<evidence type="ECO:0000256" key="4">
    <source>
        <dbReference type="RuleBase" id="RU003651"/>
    </source>
</evidence>
<dbReference type="GO" id="GO:0008568">
    <property type="term" value="F:microtubule severing ATPase activity"/>
    <property type="evidence" value="ECO:0007669"/>
    <property type="project" value="UniProtKB-ARBA"/>
</dbReference>
<keyword evidence="3 4" id="KW-0067">ATP-binding</keyword>
<accession>A0A6V7IA90</accession>
<gene>
    <name evidence="6" type="ORF">BBRV_LOCUS18633</name>
</gene>
<dbReference type="InterPro" id="IPR041569">
    <property type="entry name" value="AAA_lid_3"/>
</dbReference>
<dbReference type="Gene3D" id="3.40.50.300">
    <property type="entry name" value="P-loop containing nucleotide triphosphate hydrolases"/>
    <property type="match status" value="1"/>
</dbReference>
<dbReference type="GO" id="GO:0016887">
    <property type="term" value="F:ATP hydrolysis activity"/>
    <property type="evidence" value="ECO:0007669"/>
    <property type="project" value="InterPro"/>
</dbReference>